<accession>A0ABW4GJQ6</accession>
<dbReference type="Proteomes" id="UP001597097">
    <property type="component" value="Unassembled WGS sequence"/>
</dbReference>
<name>A0ABW4GJQ6_9ACTN</name>
<sequence length="385" mass="42109">MEWFLGLIGGTLIKGFVNLIPQLIGDELRTRGVIRTMNHQDRLSQVADERRHAARMAYLDEEHQRQLLLERYKNLNTHYPLGTIGRLRSMTTDQRPAVLVSPMSFAGGTSGRVPGLVHDALRQIPDFSRHAALHTGAFVSDSGVSRLIEGSTGAAEISALEFPSHPAVLVYFEADGDHLNAFAYLSSLFPTIDGQTGFPIRIACFGWDDRTTTDRPGEGALPVWQYVNMTELDYPDEQIVAGIVAWFVLTCVETYWQLRGAAVSLRPDTAGPVGGPVPGPVGAPAQAIGAQEVGAQDVFACRVEMEVMELERRGFTVETLELDRDRVALIVSTNALGVSFVLDAGFPATPPDVFFVEDTGPEHLELDASIWSPERTLLDIVEVLG</sequence>
<proteinExistence type="predicted"/>
<evidence type="ECO:0000313" key="2">
    <source>
        <dbReference type="Proteomes" id="UP001597097"/>
    </source>
</evidence>
<gene>
    <name evidence="1" type="ORF">ACFSJ0_36540</name>
</gene>
<protein>
    <submittedName>
        <fullName evidence="1">Uncharacterized protein</fullName>
    </submittedName>
</protein>
<evidence type="ECO:0000313" key="1">
    <source>
        <dbReference type="EMBL" id="MFD1542611.1"/>
    </source>
</evidence>
<dbReference type="EMBL" id="JBHUCM010000032">
    <property type="protein sequence ID" value="MFD1542611.1"/>
    <property type="molecule type" value="Genomic_DNA"/>
</dbReference>
<comment type="caution">
    <text evidence="1">The sequence shown here is derived from an EMBL/GenBank/DDBJ whole genome shotgun (WGS) entry which is preliminary data.</text>
</comment>
<reference evidence="2" key="1">
    <citation type="journal article" date="2019" name="Int. J. Syst. Evol. Microbiol.">
        <title>The Global Catalogue of Microorganisms (GCM) 10K type strain sequencing project: providing services to taxonomists for standard genome sequencing and annotation.</title>
        <authorList>
            <consortium name="The Broad Institute Genomics Platform"/>
            <consortium name="The Broad Institute Genome Sequencing Center for Infectious Disease"/>
            <person name="Wu L."/>
            <person name="Ma J."/>
        </authorList>
    </citation>
    <scope>NUCLEOTIDE SEQUENCE [LARGE SCALE GENOMIC DNA]</scope>
    <source>
        <strain evidence="2">CGMCC 1.15399</strain>
    </source>
</reference>
<organism evidence="1 2">
    <name type="scientific">Nonomuraea guangzhouensis</name>
    <dbReference type="NCBI Taxonomy" id="1291555"/>
    <lineage>
        <taxon>Bacteria</taxon>
        <taxon>Bacillati</taxon>
        <taxon>Actinomycetota</taxon>
        <taxon>Actinomycetes</taxon>
        <taxon>Streptosporangiales</taxon>
        <taxon>Streptosporangiaceae</taxon>
        <taxon>Nonomuraea</taxon>
    </lineage>
</organism>
<dbReference type="RefSeq" id="WP_219534336.1">
    <property type="nucleotide sequence ID" value="NZ_JAHKRM010000021.1"/>
</dbReference>
<keyword evidence="2" id="KW-1185">Reference proteome</keyword>